<reference evidence="13" key="2">
    <citation type="submission" date="2025-08" db="UniProtKB">
        <authorList>
            <consortium name="Ensembl"/>
        </authorList>
    </citation>
    <scope>IDENTIFICATION</scope>
</reference>
<comment type="subcellular location">
    <subcellularLocation>
        <location evidence="2 10 11">Nucleus</location>
    </subcellularLocation>
</comment>
<dbReference type="GO" id="GO:0009952">
    <property type="term" value="P:anterior/posterior pattern specification"/>
    <property type="evidence" value="ECO:0007669"/>
    <property type="project" value="TreeGrafter"/>
</dbReference>
<dbReference type="GO" id="GO:0048704">
    <property type="term" value="P:embryonic skeletal system morphogenesis"/>
    <property type="evidence" value="ECO:0007669"/>
    <property type="project" value="TreeGrafter"/>
</dbReference>
<dbReference type="GO" id="GO:0005634">
    <property type="term" value="C:nucleus"/>
    <property type="evidence" value="ECO:0007669"/>
    <property type="project" value="UniProtKB-SubCell"/>
</dbReference>
<dbReference type="PRINTS" id="PR00024">
    <property type="entry name" value="HOMEOBOX"/>
</dbReference>
<dbReference type="Proteomes" id="UP000694382">
    <property type="component" value="Chromosome 27"/>
</dbReference>
<name>A0A8U8BAJ4_GEOPR</name>
<keyword evidence="4" id="KW-0217">Developmental protein</keyword>
<keyword evidence="7 10" id="KW-0371">Homeobox</keyword>
<dbReference type="InterPro" id="IPR001827">
    <property type="entry name" value="Homeobox_Antennapedia_CS"/>
</dbReference>
<reference evidence="13" key="3">
    <citation type="submission" date="2025-09" db="UniProtKB">
        <authorList>
            <consortium name="Ensembl"/>
        </authorList>
    </citation>
    <scope>IDENTIFICATION</scope>
</reference>
<comment type="similarity">
    <text evidence="3">Belongs to the Antp homeobox family.</text>
</comment>
<dbReference type="InterPro" id="IPR009057">
    <property type="entry name" value="Homeodomain-like_sf"/>
</dbReference>
<keyword evidence="6 10" id="KW-0238">DNA-binding</keyword>
<evidence type="ECO:0000256" key="12">
    <source>
        <dbReference type="SAM" id="MobiDB-lite"/>
    </source>
</evidence>
<sequence length="426" mass="45523">MQKASYYDSSTLFGGYSYANGFGYEGAQPPFPASSHLESDFQRSSCSLQSHGKNKELNGSCMRPASPNANSNNANSNADSNANGAAGQAGKNTGGKSSLGAGGSISKQIFPWMKESRQNSKQKSGSPGAETCGGGGGGEKSPPGSSASKRARTAYTSAQLVELEKEFHFNRYLCRPRRVEMANLLNLSERQIKIWFQNRRMKYKKDQKSKGMGGSSSGGPSPAGSPPQPMQASAGFLNALHPMSGAYEAPSPPSFGKPHQNAYAVPNPGYQAALKGCPSQQKFPGGRRRRPKYEPHVLQANGAAYGAMQGSPAYGGELCGFAARLGPGPLWPQPPGPAAPGRRHGLRRGPAGPAPRTVREPRRLRGALVAPRDFSGQNPRGAQAHPPVRGEAGCFLFFRGGKKGRFGFQGWLCWVFFRPRWFWGLV</sequence>
<accession>A0A8U8BAJ4</accession>
<protein>
    <submittedName>
        <fullName evidence="13">Uncharacterized protein</fullName>
    </submittedName>
</protein>
<evidence type="ECO:0000256" key="1">
    <source>
        <dbReference type="ARBA" id="ARBA00003263"/>
    </source>
</evidence>
<dbReference type="InterPro" id="IPR020479">
    <property type="entry name" value="HD_metazoa"/>
</dbReference>
<feature type="compositionally biased region" description="Polar residues" evidence="12">
    <location>
        <begin position="42"/>
        <end position="51"/>
    </location>
</feature>
<evidence type="ECO:0000256" key="8">
    <source>
        <dbReference type="ARBA" id="ARBA00023163"/>
    </source>
</evidence>
<dbReference type="PROSITE" id="PS00027">
    <property type="entry name" value="HOMEOBOX_1"/>
    <property type="match status" value="1"/>
</dbReference>
<dbReference type="SUPFAM" id="SSF46689">
    <property type="entry name" value="Homeodomain-like"/>
    <property type="match status" value="1"/>
</dbReference>
<keyword evidence="9 10" id="KW-0539">Nucleus</keyword>
<evidence type="ECO:0000256" key="11">
    <source>
        <dbReference type="RuleBase" id="RU000682"/>
    </source>
</evidence>
<dbReference type="FunFam" id="1.10.10.60:FF:000094">
    <property type="entry name" value="Homeobox protein Hox-A3"/>
    <property type="match status" value="1"/>
</dbReference>
<dbReference type="PANTHER" id="PTHR45664">
    <property type="entry name" value="PROTEIN ZERKNUELLT 1-RELATED"/>
    <property type="match status" value="1"/>
</dbReference>
<feature type="region of interest" description="Disordered" evidence="12">
    <location>
        <begin position="247"/>
        <end position="267"/>
    </location>
</feature>
<evidence type="ECO:0000256" key="3">
    <source>
        <dbReference type="ARBA" id="ARBA00009107"/>
    </source>
</evidence>
<keyword evidence="14" id="KW-1185">Reference proteome</keyword>
<dbReference type="PROSITE" id="PS00032">
    <property type="entry name" value="ANTENNAPEDIA"/>
    <property type="match status" value="1"/>
</dbReference>
<evidence type="ECO:0000256" key="4">
    <source>
        <dbReference type="ARBA" id="ARBA00022473"/>
    </source>
</evidence>
<dbReference type="CDD" id="cd00086">
    <property type="entry name" value="homeodomain"/>
    <property type="match status" value="1"/>
</dbReference>
<evidence type="ECO:0000313" key="14">
    <source>
        <dbReference type="Proteomes" id="UP000694382"/>
    </source>
</evidence>
<feature type="DNA-binding region" description="Homeobox" evidence="10">
    <location>
        <begin position="148"/>
        <end position="207"/>
    </location>
</feature>
<evidence type="ECO:0000256" key="5">
    <source>
        <dbReference type="ARBA" id="ARBA00023015"/>
    </source>
</evidence>
<dbReference type="PANTHER" id="PTHR45664:SF11">
    <property type="entry name" value="HOMEOBOX PROTEIN HOX-B3"/>
    <property type="match status" value="1"/>
</dbReference>
<dbReference type="Gene3D" id="1.10.10.60">
    <property type="entry name" value="Homeodomain-like"/>
    <property type="match status" value="1"/>
</dbReference>
<dbReference type="AlphaFoldDB" id="A0A8U8BAJ4"/>
<evidence type="ECO:0000313" key="13">
    <source>
        <dbReference type="Ensembl" id="ENSCPVP00000026379.1"/>
    </source>
</evidence>
<reference evidence="13" key="1">
    <citation type="submission" date="2020-02" db="EMBL/GenBank/DDBJ databases">
        <authorList>
            <person name="Enbody D E."/>
            <person name="Pettersson E M."/>
        </authorList>
    </citation>
    <scope>NUCLEOTIDE SEQUENCE [LARGE SCALE GENOMIC DNA]</scope>
</reference>
<dbReference type="Pfam" id="PF00046">
    <property type="entry name" value="Homeodomain"/>
    <property type="match status" value="1"/>
</dbReference>
<feature type="region of interest" description="Disordered" evidence="12">
    <location>
        <begin position="27"/>
        <end position="102"/>
    </location>
</feature>
<dbReference type="GO" id="GO:0000978">
    <property type="term" value="F:RNA polymerase II cis-regulatory region sequence-specific DNA binding"/>
    <property type="evidence" value="ECO:0007669"/>
    <property type="project" value="TreeGrafter"/>
</dbReference>
<proteinExistence type="inferred from homology"/>
<dbReference type="SMART" id="SM00389">
    <property type="entry name" value="HOX"/>
    <property type="match status" value="1"/>
</dbReference>
<evidence type="ECO:0000256" key="6">
    <source>
        <dbReference type="ARBA" id="ARBA00023125"/>
    </source>
</evidence>
<evidence type="ECO:0000256" key="2">
    <source>
        <dbReference type="ARBA" id="ARBA00004123"/>
    </source>
</evidence>
<dbReference type="Ensembl" id="ENSCPVT00000026084.1">
    <property type="protein sequence ID" value="ENSCPVP00000026379.1"/>
    <property type="gene ID" value="ENSCPVG00000017963.1"/>
</dbReference>
<feature type="region of interest" description="Disordered" evidence="12">
    <location>
        <begin position="115"/>
        <end position="152"/>
    </location>
</feature>
<feature type="compositionally biased region" description="Low complexity" evidence="12">
    <location>
        <begin position="65"/>
        <end position="95"/>
    </location>
</feature>
<keyword evidence="5" id="KW-0805">Transcription regulation</keyword>
<organism evidence="13 14">
    <name type="scientific">Geospiza parvula</name>
    <name type="common">Small tree-finch</name>
    <name type="synonym">Camarhynchus parvulus</name>
    <dbReference type="NCBI Taxonomy" id="87175"/>
    <lineage>
        <taxon>Eukaryota</taxon>
        <taxon>Metazoa</taxon>
        <taxon>Chordata</taxon>
        <taxon>Craniata</taxon>
        <taxon>Vertebrata</taxon>
        <taxon>Euteleostomi</taxon>
        <taxon>Archelosauria</taxon>
        <taxon>Archosauria</taxon>
        <taxon>Dinosauria</taxon>
        <taxon>Saurischia</taxon>
        <taxon>Theropoda</taxon>
        <taxon>Coelurosauria</taxon>
        <taxon>Aves</taxon>
        <taxon>Neognathae</taxon>
        <taxon>Neoaves</taxon>
        <taxon>Telluraves</taxon>
        <taxon>Australaves</taxon>
        <taxon>Passeriformes</taxon>
        <taxon>Thraupidae</taxon>
        <taxon>Camarhynchus</taxon>
    </lineage>
</organism>
<dbReference type="InterPro" id="IPR001356">
    <property type="entry name" value="HD"/>
</dbReference>
<evidence type="ECO:0000256" key="10">
    <source>
        <dbReference type="PROSITE-ProRule" id="PRU00108"/>
    </source>
</evidence>
<evidence type="ECO:0000256" key="9">
    <source>
        <dbReference type="ARBA" id="ARBA00023242"/>
    </source>
</evidence>
<comment type="function">
    <text evidence="1">Sequence-specific transcription factor which is part of a developmental regulatory system that provides cells with specific positional identities on the anterior-posterior axis.</text>
</comment>
<dbReference type="GO" id="GO:0000981">
    <property type="term" value="F:DNA-binding transcription factor activity, RNA polymerase II-specific"/>
    <property type="evidence" value="ECO:0007669"/>
    <property type="project" value="InterPro"/>
</dbReference>
<feature type="region of interest" description="Disordered" evidence="12">
    <location>
        <begin position="203"/>
        <end position="233"/>
    </location>
</feature>
<evidence type="ECO:0000256" key="7">
    <source>
        <dbReference type="ARBA" id="ARBA00023155"/>
    </source>
</evidence>
<keyword evidence="8" id="KW-0804">Transcription</keyword>
<dbReference type="InterPro" id="IPR017970">
    <property type="entry name" value="Homeobox_CS"/>
</dbReference>
<feature type="region of interest" description="Disordered" evidence="12">
    <location>
        <begin position="332"/>
        <end position="360"/>
    </location>
</feature>
<dbReference type="PROSITE" id="PS50071">
    <property type="entry name" value="HOMEOBOX_2"/>
    <property type="match status" value="1"/>
</dbReference>